<name>A0AAV3PCP8_LITER</name>
<reference evidence="1 2" key="1">
    <citation type="submission" date="2024-01" db="EMBL/GenBank/DDBJ databases">
        <title>The complete chloroplast genome sequence of Lithospermum erythrorhizon: insights into the phylogenetic relationship among Boraginaceae species and the maternal lineages of purple gromwells.</title>
        <authorList>
            <person name="Okada T."/>
            <person name="Watanabe K."/>
        </authorList>
    </citation>
    <scope>NUCLEOTIDE SEQUENCE [LARGE SCALE GENOMIC DNA]</scope>
</reference>
<comment type="caution">
    <text evidence="1">The sequence shown here is derived from an EMBL/GenBank/DDBJ whole genome shotgun (WGS) entry which is preliminary data.</text>
</comment>
<dbReference type="EMBL" id="BAABME010032434">
    <property type="protein sequence ID" value="GAA0149512.1"/>
    <property type="molecule type" value="Genomic_DNA"/>
</dbReference>
<sequence length="130" mass="14367">MQSWEQILFLGGGVCLRGDGFFKRDFDGECGTGEVLICGRSRGMEVERLLPREDVSTVLFVPLSRRPVGIKGFGTTLKFYKTIFTNSVLPPAPADNTVAAATLKWRRPKAGWLKLNTDGDWKKETGLGTD</sequence>
<keyword evidence="2" id="KW-1185">Reference proteome</keyword>
<evidence type="ECO:0000313" key="2">
    <source>
        <dbReference type="Proteomes" id="UP001454036"/>
    </source>
</evidence>
<evidence type="ECO:0000313" key="1">
    <source>
        <dbReference type="EMBL" id="GAA0149512.1"/>
    </source>
</evidence>
<dbReference type="Proteomes" id="UP001454036">
    <property type="component" value="Unassembled WGS sequence"/>
</dbReference>
<gene>
    <name evidence="1" type="ORF">LIER_43062</name>
</gene>
<protein>
    <submittedName>
        <fullName evidence="1">Uncharacterized protein</fullName>
    </submittedName>
</protein>
<accession>A0AAV3PCP8</accession>
<proteinExistence type="predicted"/>
<dbReference type="AlphaFoldDB" id="A0AAV3PCP8"/>
<organism evidence="1 2">
    <name type="scientific">Lithospermum erythrorhizon</name>
    <name type="common">Purple gromwell</name>
    <name type="synonym">Lithospermum officinale var. erythrorhizon</name>
    <dbReference type="NCBI Taxonomy" id="34254"/>
    <lineage>
        <taxon>Eukaryota</taxon>
        <taxon>Viridiplantae</taxon>
        <taxon>Streptophyta</taxon>
        <taxon>Embryophyta</taxon>
        <taxon>Tracheophyta</taxon>
        <taxon>Spermatophyta</taxon>
        <taxon>Magnoliopsida</taxon>
        <taxon>eudicotyledons</taxon>
        <taxon>Gunneridae</taxon>
        <taxon>Pentapetalae</taxon>
        <taxon>asterids</taxon>
        <taxon>lamiids</taxon>
        <taxon>Boraginales</taxon>
        <taxon>Boraginaceae</taxon>
        <taxon>Boraginoideae</taxon>
        <taxon>Lithospermeae</taxon>
        <taxon>Lithospermum</taxon>
    </lineage>
</organism>